<evidence type="ECO:0000313" key="9">
    <source>
        <dbReference type="Proteomes" id="UP000094808"/>
    </source>
</evidence>
<evidence type="ECO:0000256" key="4">
    <source>
        <dbReference type="ARBA" id="ARBA00022722"/>
    </source>
</evidence>
<keyword evidence="4" id="KW-0540">Nuclease</keyword>
<keyword evidence="3" id="KW-0235">DNA replication</keyword>
<evidence type="ECO:0000256" key="5">
    <source>
        <dbReference type="ARBA" id="ARBA00022759"/>
    </source>
</evidence>
<feature type="domain" description="Replication gene A protein-like" evidence="7">
    <location>
        <begin position="168"/>
        <end position="437"/>
    </location>
</feature>
<dbReference type="RefSeq" id="WP_017045656.1">
    <property type="nucleotide sequence ID" value="NZ_AJYS02000054.1"/>
</dbReference>
<proteinExistence type="inferred from homology"/>
<evidence type="ECO:0000256" key="2">
    <source>
        <dbReference type="ARBA" id="ARBA00009260"/>
    </source>
</evidence>
<sequence length="634" mass="73122">MKIYRKPTKNPLSKLPENLRQELATYVVKNQRSLPEFSMIAEHQRTDFCALSPRERVFEFAHTIANQFKLPSDIRCYLDKAAAVRFRKYGFKRAIDFVQSRSQAAFSALGVLPEPWWRVDTELKRARLATELVGRACFRFELASKTGMSVFDAISQIHEYVGAALWMPQFESAKDEAQAFSILARLLDESVWRRAIEKHTLAAFENARRAAGMVSPHISPYASISACEWLKVRQDRQREWLELMAIESKQGDVVSMDVVHASSQANPINRRHELMTRIAGCQEYADSYQHAAVFITMTAPSRFHRLTQRGAYWIENKRWDGSSPSDAHGWLTTTWNRFRAFAHRHELNYYGMRVVEPHQDGTPHWHGVFFMPLEQVGGFVAALQAYQYQRDSKELYRDTGEPNRKAMKARFDAKVLDGSEGGAVAYLAKYISKNVDGFGLEGLADLDNKKAKLQDTVKNVTAWSRNFCFRQFQFQKTPSVTVWRELRRIQDKQEYCLFEKARRAADMGFFSAYFDYMGGHRLAQSLRPIKPSKEERENKYGEIVPVVIGLEGSGLTILTHEIEWKLVQKTHSAEALQSKRELAPWSSGNNCTQDITPTRQQRIVSNFFLNVELDRFGSPQWEELWNQSMHPEDA</sequence>
<dbReference type="EMBL" id="AJYS02000054">
    <property type="protein sequence ID" value="OEE40764.1"/>
    <property type="molecule type" value="Genomic_DNA"/>
</dbReference>
<dbReference type="Pfam" id="PF05840">
    <property type="entry name" value="Phage_GPA"/>
    <property type="match status" value="1"/>
</dbReference>
<comment type="similarity">
    <text evidence="2">Belongs to the phage GPA family.</text>
</comment>
<keyword evidence="9" id="KW-1185">Reference proteome</keyword>
<dbReference type="AlphaFoldDB" id="A0A853R9C3"/>
<dbReference type="InterPro" id="IPR008766">
    <property type="entry name" value="Replication_gene_A-like"/>
</dbReference>
<evidence type="ECO:0000313" key="8">
    <source>
        <dbReference type="EMBL" id="OEE40764.1"/>
    </source>
</evidence>
<dbReference type="GO" id="GO:0004519">
    <property type="term" value="F:endonuclease activity"/>
    <property type="evidence" value="ECO:0007669"/>
    <property type="project" value="UniProtKB-KW"/>
</dbReference>
<reference evidence="8 9" key="1">
    <citation type="journal article" date="2012" name="Science">
        <title>Ecological populations of bacteria act as socially cohesive units of antibiotic production and resistance.</title>
        <authorList>
            <person name="Cordero O.X."/>
            <person name="Wildschutte H."/>
            <person name="Kirkup B."/>
            <person name="Proehl S."/>
            <person name="Ngo L."/>
            <person name="Hussain F."/>
            <person name="Le Roux F."/>
            <person name="Mincer T."/>
            <person name="Polz M.F."/>
        </authorList>
    </citation>
    <scope>NUCLEOTIDE SEQUENCE [LARGE SCALE GENOMIC DNA]</scope>
    <source>
        <strain evidence="8 9">FS-238</strain>
    </source>
</reference>
<evidence type="ECO:0000256" key="3">
    <source>
        <dbReference type="ARBA" id="ARBA00022705"/>
    </source>
</evidence>
<gene>
    <name evidence="8" type="ORF">A1QS_13950</name>
</gene>
<organism evidence="8 9">
    <name type="scientific">Vibrio ordalii FS-238</name>
    <dbReference type="NCBI Taxonomy" id="617133"/>
    <lineage>
        <taxon>Bacteria</taxon>
        <taxon>Pseudomonadati</taxon>
        <taxon>Pseudomonadota</taxon>
        <taxon>Gammaproteobacteria</taxon>
        <taxon>Vibrionales</taxon>
        <taxon>Vibrionaceae</taxon>
        <taxon>Vibrio</taxon>
    </lineage>
</organism>
<accession>A0A853R9C3</accession>
<comment type="caution">
    <text evidence="8">The sequence shown here is derived from an EMBL/GenBank/DDBJ whole genome shotgun (WGS) entry which is preliminary data.</text>
</comment>
<keyword evidence="6" id="KW-0378">Hydrolase</keyword>
<evidence type="ECO:0000256" key="1">
    <source>
        <dbReference type="ARBA" id="ARBA00003293"/>
    </source>
</evidence>
<keyword evidence="5" id="KW-0255">Endonuclease</keyword>
<comment type="function">
    <text evidence="1">Possible endonuclease which induces a single-strand cut and initiates DNA replication.</text>
</comment>
<dbReference type="GO" id="GO:0016787">
    <property type="term" value="F:hydrolase activity"/>
    <property type="evidence" value="ECO:0007669"/>
    <property type="project" value="UniProtKB-KW"/>
</dbReference>
<dbReference type="Proteomes" id="UP000094808">
    <property type="component" value="Unassembled WGS sequence"/>
</dbReference>
<evidence type="ECO:0000256" key="6">
    <source>
        <dbReference type="ARBA" id="ARBA00022801"/>
    </source>
</evidence>
<name>A0A853R9C3_9VIBR</name>
<evidence type="ECO:0000259" key="7">
    <source>
        <dbReference type="Pfam" id="PF05840"/>
    </source>
</evidence>
<dbReference type="GO" id="GO:0006260">
    <property type="term" value="P:DNA replication"/>
    <property type="evidence" value="ECO:0007669"/>
    <property type="project" value="UniProtKB-KW"/>
</dbReference>
<protein>
    <recommendedName>
        <fullName evidence="7">Replication gene A protein-like domain-containing protein</fullName>
    </recommendedName>
</protein>